<dbReference type="InterPro" id="IPR010736">
    <property type="entry name" value="SHIPPO-rpt"/>
</dbReference>
<dbReference type="EMBL" id="CAJZBQ010000001">
    <property type="protein sequence ID" value="CAG9310097.1"/>
    <property type="molecule type" value="Genomic_DNA"/>
</dbReference>
<dbReference type="PANTHER" id="PTHR21580:SF28">
    <property type="entry name" value="BOREALIN N-TERMINAL DOMAIN-CONTAINING PROTEIN-RELATED"/>
    <property type="match status" value="1"/>
</dbReference>
<feature type="region of interest" description="Disordered" evidence="1">
    <location>
        <begin position="350"/>
        <end position="393"/>
    </location>
</feature>
<name>A0AAU9I744_9CILI</name>
<feature type="compositionally biased region" description="Polar residues" evidence="1">
    <location>
        <begin position="29"/>
        <end position="39"/>
    </location>
</feature>
<feature type="compositionally biased region" description="Polar residues" evidence="1">
    <location>
        <begin position="188"/>
        <end position="207"/>
    </location>
</feature>
<feature type="region of interest" description="Disordered" evidence="1">
    <location>
        <begin position="1"/>
        <end position="68"/>
    </location>
</feature>
<dbReference type="PANTHER" id="PTHR21580">
    <property type="entry name" value="SHIPPO-1-RELATED"/>
    <property type="match status" value="1"/>
</dbReference>
<protein>
    <submittedName>
        <fullName evidence="2">Uncharacterized protein</fullName>
    </submittedName>
</protein>
<organism evidence="2 3">
    <name type="scientific">Blepharisma stoltei</name>
    <dbReference type="NCBI Taxonomy" id="1481888"/>
    <lineage>
        <taxon>Eukaryota</taxon>
        <taxon>Sar</taxon>
        <taxon>Alveolata</taxon>
        <taxon>Ciliophora</taxon>
        <taxon>Postciliodesmatophora</taxon>
        <taxon>Heterotrichea</taxon>
        <taxon>Heterotrichida</taxon>
        <taxon>Blepharismidae</taxon>
        <taxon>Blepharisma</taxon>
    </lineage>
</organism>
<gene>
    <name evidence="2" type="ORF">BSTOLATCC_MIC306</name>
</gene>
<dbReference type="AlphaFoldDB" id="A0AAU9I744"/>
<comment type="caution">
    <text evidence="2">The sequence shown here is derived from an EMBL/GenBank/DDBJ whole genome shotgun (WGS) entry which is preliminary data.</text>
</comment>
<dbReference type="Proteomes" id="UP001162131">
    <property type="component" value="Unassembled WGS sequence"/>
</dbReference>
<dbReference type="Pfam" id="PF07004">
    <property type="entry name" value="SHIPPO-rpt"/>
    <property type="match status" value="11"/>
</dbReference>
<proteinExistence type="predicted"/>
<feature type="region of interest" description="Disordered" evidence="1">
    <location>
        <begin position="80"/>
        <end position="101"/>
    </location>
</feature>
<sequence length="415" mass="45551">MRKSSPAWSFKGKHQRAFSSDAPGPGAYTPSNYSFQASPNYGMGTSFRLQLKTKDQSPGPGTYTPLNSWRKTARTVFGKSKRNAYKGSSSTPGPGYYKTDGNAKGPSYSLKGKNYKISLEQVPGPGTYDPKIEALKEQNLTVKIGKAKREIFYSDDYSPGPGTYTVSQEEKGIKWRFGTEKKNHLKRSSSPGPGSYNSHFSNSSAKFSMSPRRPMTSGSKENPGPGAYSPRVVSSSPKFSLGKSERDKFNKTCIMPGPNAYSPRIENNKGIRIGKSKRNFNDSSTETPGPGAYNPKPQKGSPEYSLRTKYTAKMEIGPGPGIYDPKLAYVKENSPAWRVSKTKKNWEKTKELVPGPGSYDNKATLSGPKWGFGTSRRNDLKISDVPGPGDYDIKPLIPDVPHYLMSESSSLSRGY</sequence>
<evidence type="ECO:0000313" key="3">
    <source>
        <dbReference type="Proteomes" id="UP001162131"/>
    </source>
</evidence>
<accession>A0AAU9I744</accession>
<dbReference type="InterPro" id="IPR051291">
    <property type="entry name" value="CIMAP"/>
</dbReference>
<evidence type="ECO:0000313" key="2">
    <source>
        <dbReference type="EMBL" id="CAG9310097.1"/>
    </source>
</evidence>
<evidence type="ECO:0000256" key="1">
    <source>
        <dbReference type="SAM" id="MobiDB-lite"/>
    </source>
</evidence>
<keyword evidence="3" id="KW-1185">Reference proteome</keyword>
<reference evidence="2" key="1">
    <citation type="submission" date="2021-09" db="EMBL/GenBank/DDBJ databases">
        <authorList>
            <consortium name="AG Swart"/>
            <person name="Singh M."/>
            <person name="Singh A."/>
            <person name="Seah K."/>
            <person name="Emmerich C."/>
        </authorList>
    </citation>
    <scope>NUCLEOTIDE SEQUENCE</scope>
    <source>
        <strain evidence="2">ATCC30299</strain>
    </source>
</reference>
<feature type="region of interest" description="Disordered" evidence="1">
    <location>
        <begin position="175"/>
        <end position="305"/>
    </location>
</feature>